<organism evidence="1">
    <name type="scientific">viral metagenome</name>
    <dbReference type="NCBI Taxonomy" id="1070528"/>
    <lineage>
        <taxon>unclassified sequences</taxon>
        <taxon>metagenomes</taxon>
        <taxon>organismal metagenomes</taxon>
    </lineage>
</organism>
<name>A0A6C0HN41_9ZZZZ</name>
<dbReference type="CDD" id="cd11296">
    <property type="entry name" value="O-FucT_like"/>
    <property type="match status" value="1"/>
</dbReference>
<dbReference type="Gene3D" id="3.40.50.11350">
    <property type="match status" value="1"/>
</dbReference>
<evidence type="ECO:0008006" key="2">
    <source>
        <dbReference type="Google" id="ProtNLM"/>
    </source>
</evidence>
<accession>A0A6C0HN41</accession>
<reference evidence="1" key="1">
    <citation type="journal article" date="2020" name="Nature">
        <title>Giant virus diversity and host interactions through global metagenomics.</title>
        <authorList>
            <person name="Schulz F."/>
            <person name="Roux S."/>
            <person name="Paez-Espino D."/>
            <person name="Jungbluth S."/>
            <person name="Walsh D.A."/>
            <person name="Denef V.J."/>
            <person name="McMahon K.D."/>
            <person name="Konstantinidis K.T."/>
            <person name="Eloe-Fadrosh E.A."/>
            <person name="Kyrpides N.C."/>
            <person name="Woyke T."/>
        </authorList>
    </citation>
    <scope>NUCLEOTIDE SEQUENCE</scope>
    <source>
        <strain evidence="1">GVMAG-M-3300023184-13</strain>
    </source>
</reference>
<sequence>MAITVVTTGGLCNMLRVTFSYLLKAKSENKVLNVFWQPTDACPQHFLELFQPVNGLNFINSINNLNIADKADKTDIAYIGFDAYSETNTPLMYAELKPLPKYNPWYASELTQRFAFALNEPYIAVHIRRTDHSVDAKQNNKYTSDEDFIKFIDDNPNINLYIATDNRATQDKFYARYKNRIKGIKFIEPSIYLRQTSLGIAVIDIFVCVNAVKFMGSGWSSFSDLINDIRTLQGR</sequence>
<protein>
    <recommendedName>
        <fullName evidence="2">Glycosyltransferase</fullName>
    </recommendedName>
</protein>
<proteinExistence type="predicted"/>
<evidence type="ECO:0000313" key="1">
    <source>
        <dbReference type="EMBL" id="QHT81525.1"/>
    </source>
</evidence>
<dbReference type="EMBL" id="MN739984">
    <property type="protein sequence ID" value="QHT81525.1"/>
    <property type="molecule type" value="Genomic_DNA"/>
</dbReference>
<dbReference type="AlphaFoldDB" id="A0A6C0HN41"/>